<feature type="domain" description="SSD" evidence="11">
    <location>
        <begin position="127"/>
        <end position="291"/>
    </location>
</feature>
<comment type="function">
    <text evidence="10">Part of the Sec protein translocase complex. Interacts with the SecYEG preprotein conducting channel. SecDF uses the proton motive force (PMF) to complete protein translocation after the ATP-dependent function of SecA.</text>
</comment>
<evidence type="ECO:0000313" key="12">
    <source>
        <dbReference type="EMBL" id="OGD03244.1"/>
    </source>
</evidence>
<evidence type="ECO:0000256" key="2">
    <source>
        <dbReference type="ARBA" id="ARBA00022448"/>
    </source>
</evidence>
<feature type="transmembrane region" description="Helical" evidence="10">
    <location>
        <begin position="265"/>
        <end position="292"/>
    </location>
</feature>
<dbReference type="Pfam" id="PF07549">
    <property type="entry name" value="Sec_GG"/>
    <property type="match status" value="1"/>
</dbReference>
<dbReference type="Proteomes" id="UP000177080">
    <property type="component" value="Unassembled WGS sequence"/>
</dbReference>
<keyword evidence="4" id="KW-0997">Cell inner membrane</keyword>
<dbReference type="SUPFAM" id="SSF82866">
    <property type="entry name" value="Multidrug efflux transporter AcrB transmembrane domain"/>
    <property type="match status" value="1"/>
</dbReference>
<comment type="similarity">
    <text evidence="10">Belongs to the SecD/SecF family. SecF subfamily.</text>
</comment>
<keyword evidence="6 10" id="KW-0653">Protein transport</keyword>
<evidence type="ECO:0000256" key="8">
    <source>
        <dbReference type="ARBA" id="ARBA00023010"/>
    </source>
</evidence>
<evidence type="ECO:0000256" key="5">
    <source>
        <dbReference type="ARBA" id="ARBA00022692"/>
    </source>
</evidence>
<dbReference type="AlphaFoldDB" id="A0A1F4ZCV1"/>
<feature type="transmembrane region" description="Helical" evidence="10">
    <location>
        <begin position="15"/>
        <end position="33"/>
    </location>
</feature>
<evidence type="ECO:0000256" key="1">
    <source>
        <dbReference type="ARBA" id="ARBA00004651"/>
    </source>
</evidence>
<feature type="transmembrane region" description="Helical" evidence="10">
    <location>
        <begin position="190"/>
        <end position="211"/>
    </location>
</feature>
<dbReference type="InterPro" id="IPR000731">
    <property type="entry name" value="SSD"/>
</dbReference>
<keyword evidence="5 10" id="KW-0812">Transmembrane</keyword>
<dbReference type="InterPro" id="IPR022813">
    <property type="entry name" value="SecD/SecF_arch_bac"/>
</dbReference>
<reference evidence="12 13" key="1">
    <citation type="journal article" date="2016" name="Nat. Commun.">
        <title>Thousands of microbial genomes shed light on interconnected biogeochemical processes in an aquifer system.</title>
        <authorList>
            <person name="Anantharaman K."/>
            <person name="Brown C.T."/>
            <person name="Hug L.A."/>
            <person name="Sharon I."/>
            <person name="Castelle C.J."/>
            <person name="Probst A.J."/>
            <person name="Thomas B.C."/>
            <person name="Singh A."/>
            <person name="Wilkins M.J."/>
            <person name="Karaoz U."/>
            <person name="Brodie E.L."/>
            <person name="Williams K.H."/>
            <person name="Hubbard S.S."/>
            <person name="Banfield J.F."/>
        </authorList>
    </citation>
    <scope>NUCLEOTIDE SEQUENCE [LARGE SCALE GENOMIC DNA]</scope>
</reference>
<dbReference type="GO" id="GO:0006605">
    <property type="term" value="P:protein targeting"/>
    <property type="evidence" value="ECO:0007669"/>
    <property type="project" value="UniProtKB-UniRule"/>
</dbReference>
<dbReference type="InterPro" id="IPR022645">
    <property type="entry name" value="SecD/SecF_bac"/>
</dbReference>
<evidence type="ECO:0000259" key="11">
    <source>
        <dbReference type="PROSITE" id="PS50156"/>
    </source>
</evidence>
<keyword evidence="2 10" id="KW-0813">Transport</keyword>
<evidence type="ECO:0000256" key="6">
    <source>
        <dbReference type="ARBA" id="ARBA00022927"/>
    </source>
</evidence>
<organism evidence="12 13">
    <name type="scientific">Candidatus Amesbacteria bacterium RIFCSPLOWO2_01_FULL_48_25</name>
    <dbReference type="NCBI Taxonomy" id="1797259"/>
    <lineage>
        <taxon>Bacteria</taxon>
        <taxon>Candidatus Amesiibacteriota</taxon>
    </lineage>
</organism>
<dbReference type="PRINTS" id="PR01755">
    <property type="entry name" value="SECFTRNLCASE"/>
</dbReference>
<protein>
    <recommendedName>
        <fullName evidence="10">Protein-export membrane protein SecF</fullName>
    </recommendedName>
</protein>
<dbReference type="GO" id="GO:0005886">
    <property type="term" value="C:plasma membrane"/>
    <property type="evidence" value="ECO:0007669"/>
    <property type="project" value="UniProtKB-SubCell"/>
</dbReference>
<proteinExistence type="inferred from homology"/>
<evidence type="ECO:0000256" key="10">
    <source>
        <dbReference type="HAMAP-Rule" id="MF_01464"/>
    </source>
</evidence>
<dbReference type="InterPro" id="IPR005665">
    <property type="entry name" value="SecF_bac"/>
</dbReference>
<comment type="caution">
    <text evidence="12">The sequence shown here is derived from an EMBL/GenBank/DDBJ whole genome shotgun (WGS) entry which is preliminary data.</text>
</comment>
<feature type="transmembrane region" description="Helical" evidence="10">
    <location>
        <begin position="242"/>
        <end position="259"/>
    </location>
</feature>
<dbReference type="GO" id="GO:0015450">
    <property type="term" value="F:protein-transporting ATPase activity"/>
    <property type="evidence" value="ECO:0007669"/>
    <property type="project" value="InterPro"/>
</dbReference>
<feature type="transmembrane region" description="Helical" evidence="10">
    <location>
        <begin position="127"/>
        <end position="146"/>
    </location>
</feature>
<evidence type="ECO:0000256" key="4">
    <source>
        <dbReference type="ARBA" id="ARBA00022519"/>
    </source>
</evidence>
<sequence>MAGLNNYIPFMKYKWLYFAISLLVLLPGIYSLIRYGLRLSIDFTGGTLLEIQASSSANFATTAKAQGLDLSSVQSAGADSYLLRFKPTTHEQNEKFKAELQKLTGPITEKRFETVGPTIGRELTQKAIFAVILASLFIILYISWTFRQIPKKYTSWKFGISAVIALLHDAFVVLGLFSLFGHFYHVEIDSLFVTAVLTVIGFSVHDTIVVFDRIRENLVKLPQSTFEQVVDFSLTETLARSLNTSLTVTLTLTALLLFGGESIRWFVAALLIGVVSGTFSSIFNAAPLLVLWESRK</sequence>
<accession>A0A1F4ZCV1</accession>
<evidence type="ECO:0000313" key="13">
    <source>
        <dbReference type="Proteomes" id="UP000177080"/>
    </source>
</evidence>
<dbReference type="HAMAP" id="MF_01464_B">
    <property type="entry name" value="SecF_B"/>
    <property type="match status" value="1"/>
</dbReference>
<evidence type="ECO:0000256" key="7">
    <source>
        <dbReference type="ARBA" id="ARBA00022989"/>
    </source>
</evidence>
<dbReference type="PROSITE" id="PS50156">
    <property type="entry name" value="SSD"/>
    <property type="match status" value="1"/>
</dbReference>
<dbReference type="GO" id="GO:0065002">
    <property type="term" value="P:intracellular protein transmembrane transport"/>
    <property type="evidence" value="ECO:0007669"/>
    <property type="project" value="UniProtKB-UniRule"/>
</dbReference>
<dbReference type="STRING" id="1797259.A2989_00225"/>
<dbReference type="NCBIfam" id="TIGR00966">
    <property type="entry name" value="transloc_SecF"/>
    <property type="match status" value="1"/>
</dbReference>
<name>A0A1F4ZCV1_9BACT</name>
<feature type="transmembrane region" description="Helical" evidence="10">
    <location>
        <begin position="158"/>
        <end position="184"/>
    </location>
</feature>
<dbReference type="EMBL" id="MEXN01000007">
    <property type="protein sequence ID" value="OGD03244.1"/>
    <property type="molecule type" value="Genomic_DNA"/>
</dbReference>
<dbReference type="GO" id="GO:0043952">
    <property type="term" value="P:protein transport by the Sec complex"/>
    <property type="evidence" value="ECO:0007669"/>
    <property type="project" value="UniProtKB-UniRule"/>
</dbReference>
<gene>
    <name evidence="10" type="primary">secF</name>
    <name evidence="12" type="ORF">A2989_00225</name>
</gene>
<dbReference type="InterPro" id="IPR048634">
    <property type="entry name" value="SecD_SecF_C"/>
</dbReference>
<dbReference type="PANTHER" id="PTHR30081:SF8">
    <property type="entry name" value="PROTEIN TRANSLOCASE SUBUNIT SECF"/>
    <property type="match status" value="1"/>
</dbReference>
<keyword evidence="3 10" id="KW-1003">Cell membrane</keyword>
<dbReference type="PANTHER" id="PTHR30081">
    <property type="entry name" value="PROTEIN-EXPORT MEMBRANE PROTEIN SEC"/>
    <property type="match status" value="1"/>
</dbReference>
<dbReference type="Pfam" id="PF02355">
    <property type="entry name" value="SecD_SecF_C"/>
    <property type="match status" value="1"/>
</dbReference>
<keyword evidence="9 10" id="KW-0472">Membrane</keyword>
<evidence type="ECO:0000256" key="9">
    <source>
        <dbReference type="ARBA" id="ARBA00023136"/>
    </source>
</evidence>
<evidence type="ECO:0000256" key="3">
    <source>
        <dbReference type="ARBA" id="ARBA00022475"/>
    </source>
</evidence>
<comment type="subunit">
    <text evidence="10">Forms a complex with SecD. Part of the essential Sec protein translocation apparatus which comprises SecA, SecYEG and auxiliary proteins SecDF. Other proteins may also be involved.</text>
</comment>
<keyword evidence="7 10" id="KW-1133">Transmembrane helix</keyword>
<keyword evidence="8 10" id="KW-0811">Translocation</keyword>
<dbReference type="Gene3D" id="1.20.1640.10">
    <property type="entry name" value="Multidrug efflux transporter AcrB transmembrane domain"/>
    <property type="match status" value="1"/>
</dbReference>
<comment type="subcellular location">
    <subcellularLocation>
        <location evidence="1 10">Cell membrane</location>
        <topology evidence="1 10">Multi-pass membrane protein</topology>
    </subcellularLocation>
</comment>
<dbReference type="InterPro" id="IPR022646">
    <property type="entry name" value="SecD/SecF_CS"/>
</dbReference>